<dbReference type="InterPro" id="IPR028082">
    <property type="entry name" value="Peripla_BP_I"/>
</dbReference>
<dbReference type="CDD" id="cd06354">
    <property type="entry name" value="PBP1_PrnA-like"/>
    <property type="match status" value="1"/>
</dbReference>
<dbReference type="SUPFAM" id="SSF53822">
    <property type="entry name" value="Periplasmic binding protein-like I"/>
    <property type="match status" value="1"/>
</dbReference>
<keyword evidence="4" id="KW-1003">Cell membrane</keyword>
<evidence type="ECO:0000313" key="10">
    <source>
        <dbReference type="EMBL" id="CRF34929.1"/>
    </source>
</evidence>
<keyword evidence="7" id="KW-0564">Palmitate</keyword>
<keyword evidence="3" id="KW-0813">Transport</keyword>
<evidence type="ECO:0000256" key="8">
    <source>
        <dbReference type="ARBA" id="ARBA00023288"/>
    </source>
</evidence>
<dbReference type="GO" id="GO:0005886">
    <property type="term" value="C:plasma membrane"/>
    <property type="evidence" value="ECO:0007669"/>
    <property type="project" value="UniProtKB-SubCell"/>
</dbReference>
<feature type="domain" description="ABC transporter substrate-binding protein PnrA-like" evidence="9">
    <location>
        <begin position="34"/>
        <end position="335"/>
    </location>
</feature>
<dbReference type="PROSITE" id="PS51257">
    <property type="entry name" value="PROKAR_LIPOPROTEIN"/>
    <property type="match status" value="1"/>
</dbReference>
<evidence type="ECO:0000256" key="6">
    <source>
        <dbReference type="ARBA" id="ARBA00023136"/>
    </source>
</evidence>
<sequence>MKKIIVLIITLISFILVVSCGGGEKKSGGYELALITDVGTIDDRSFNQGSWEGLTKYAQEKGISHKYYQPAQKTTDAYVDAIDLAVSAGAKLVVTPGFLFEPAVYRAQDTHPNVSFVLLDGTPQDGTYTDFRIEKNVYSVLYAEEQAGFLAGYAIVKEGYTNLGVMAGMAVPAVIRFGYGFVQGANYAAKEMNMSVGNIKINYTYIGNFNATPENQTLATSWYQSGVQVIFAPAGGAGNSVMSAAEQNNGLVIGVDIDQSAESPTVITSAMKMLGESVYNAIDDFYKNQFPGGKSVILDAKVNGIGLPMATSKFQKFNQNDYDMIYQKLNNGEVKVLTDKDAKDVNQLPLDIVTVNLIQ</sequence>
<dbReference type="InterPro" id="IPR003760">
    <property type="entry name" value="PnrA-like"/>
</dbReference>
<evidence type="ECO:0000256" key="1">
    <source>
        <dbReference type="ARBA" id="ARBA00004193"/>
    </source>
</evidence>
<evidence type="ECO:0000259" key="9">
    <source>
        <dbReference type="Pfam" id="PF02608"/>
    </source>
</evidence>
<comment type="similarity">
    <text evidence="2">Belongs to the BMP lipoprotein family.</text>
</comment>
<accession>A0A0G4K9L9</accession>
<keyword evidence="8" id="KW-0449">Lipoprotein</keyword>
<dbReference type="Pfam" id="PF02608">
    <property type="entry name" value="Bmp"/>
    <property type="match status" value="1"/>
</dbReference>
<gene>
    <name evidence="10" type="ORF">BRSU_2340</name>
</gene>
<dbReference type="AlphaFoldDB" id="A0A0G4K9L9"/>
<comment type="subcellular location">
    <subcellularLocation>
        <location evidence="1">Cell membrane</location>
        <topology evidence="1">Lipid-anchor</topology>
    </subcellularLocation>
</comment>
<organism evidence="10 11">
    <name type="scientific">Brachyspira suanatina</name>
    <dbReference type="NCBI Taxonomy" id="381802"/>
    <lineage>
        <taxon>Bacteria</taxon>
        <taxon>Pseudomonadati</taxon>
        <taxon>Spirochaetota</taxon>
        <taxon>Spirochaetia</taxon>
        <taxon>Brachyspirales</taxon>
        <taxon>Brachyspiraceae</taxon>
        <taxon>Brachyspira</taxon>
    </lineage>
</organism>
<name>A0A0G4K9L9_9SPIR</name>
<dbReference type="PANTHER" id="PTHR34296:SF2">
    <property type="entry name" value="ABC TRANSPORTER GUANOSINE-BINDING PROTEIN NUPN"/>
    <property type="match status" value="1"/>
</dbReference>
<evidence type="ECO:0000256" key="2">
    <source>
        <dbReference type="ARBA" id="ARBA00008610"/>
    </source>
</evidence>
<evidence type="ECO:0000256" key="3">
    <source>
        <dbReference type="ARBA" id="ARBA00022448"/>
    </source>
</evidence>
<evidence type="ECO:0000256" key="4">
    <source>
        <dbReference type="ARBA" id="ARBA00022475"/>
    </source>
</evidence>
<reference evidence="11" key="1">
    <citation type="submission" date="2015-04" db="EMBL/GenBank/DDBJ databases">
        <authorList>
            <person name="Mushtaq Mamoona"/>
        </authorList>
    </citation>
    <scope>NUCLEOTIDE SEQUENCE [LARGE SCALE GENOMIC DNA]</scope>
    <source>
        <strain evidence="11">AN4859/03</strain>
    </source>
</reference>
<dbReference type="EMBL" id="CVLB01000002">
    <property type="protein sequence ID" value="CRF34929.1"/>
    <property type="molecule type" value="Genomic_DNA"/>
</dbReference>
<dbReference type="RefSeq" id="WP_048595555.1">
    <property type="nucleotide sequence ID" value="NZ_CVLB01000002.1"/>
</dbReference>
<proteinExistence type="inferred from homology"/>
<evidence type="ECO:0000313" key="11">
    <source>
        <dbReference type="Proteomes" id="UP000043763"/>
    </source>
</evidence>
<dbReference type="PANTHER" id="PTHR34296">
    <property type="entry name" value="TRANSCRIPTIONAL ACTIVATOR PROTEIN MED"/>
    <property type="match status" value="1"/>
</dbReference>
<evidence type="ECO:0000256" key="7">
    <source>
        <dbReference type="ARBA" id="ARBA00023139"/>
    </source>
</evidence>
<keyword evidence="6" id="KW-0472">Membrane</keyword>
<protein>
    <submittedName>
        <fullName evidence="10">Membrane protein</fullName>
    </submittedName>
</protein>
<dbReference type="Gene3D" id="3.40.50.2300">
    <property type="match status" value="2"/>
</dbReference>
<dbReference type="OrthoDB" id="9769871at2"/>
<evidence type="ECO:0000256" key="5">
    <source>
        <dbReference type="ARBA" id="ARBA00022729"/>
    </source>
</evidence>
<dbReference type="Proteomes" id="UP000043763">
    <property type="component" value="Unassembled WGS sequence"/>
</dbReference>
<keyword evidence="11" id="KW-1185">Reference proteome</keyword>
<keyword evidence="5" id="KW-0732">Signal</keyword>
<dbReference type="InterPro" id="IPR050957">
    <property type="entry name" value="BMP_lipoprotein"/>
</dbReference>